<keyword evidence="2" id="KW-0472">Membrane</keyword>
<keyword evidence="2" id="KW-1133">Transmembrane helix</keyword>
<keyword evidence="2" id="KW-0812">Transmembrane</keyword>
<evidence type="ECO:0000256" key="3">
    <source>
        <dbReference type="SAM" id="SignalP"/>
    </source>
</evidence>
<dbReference type="InterPro" id="IPR007245">
    <property type="entry name" value="PIG-T"/>
</dbReference>
<dbReference type="EMBL" id="JANBQB010000042">
    <property type="protein sequence ID" value="KAJ1983756.1"/>
    <property type="molecule type" value="Genomic_DNA"/>
</dbReference>
<feature type="chain" id="PRO_5040899005" evidence="3">
    <location>
        <begin position="23"/>
        <end position="639"/>
    </location>
</feature>
<accession>A0A9W8BBG1</accession>
<evidence type="ECO:0000256" key="1">
    <source>
        <dbReference type="SAM" id="MobiDB-lite"/>
    </source>
</evidence>
<dbReference type="GO" id="GO:0016255">
    <property type="term" value="P:attachment of GPI anchor to protein"/>
    <property type="evidence" value="ECO:0007669"/>
    <property type="project" value="InterPro"/>
</dbReference>
<dbReference type="Pfam" id="PF04113">
    <property type="entry name" value="Gpi16"/>
    <property type="match status" value="2"/>
</dbReference>
<protein>
    <submittedName>
        <fullName evidence="4">Subunit of the glycosylphosphatidylinositol transamidase complex-like protein</fullName>
    </submittedName>
</protein>
<feature type="transmembrane region" description="Helical" evidence="2">
    <location>
        <begin position="605"/>
        <end position="626"/>
    </location>
</feature>
<gene>
    <name evidence="4" type="primary">GPI16</name>
    <name evidence="4" type="ORF">H4R34_001088</name>
</gene>
<organism evidence="4 5">
    <name type="scientific">Dimargaris verticillata</name>
    <dbReference type="NCBI Taxonomy" id="2761393"/>
    <lineage>
        <taxon>Eukaryota</taxon>
        <taxon>Fungi</taxon>
        <taxon>Fungi incertae sedis</taxon>
        <taxon>Zoopagomycota</taxon>
        <taxon>Kickxellomycotina</taxon>
        <taxon>Dimargaritomycetes</taxon>
        <taxon>Dimargaritales</taxon>
        <taxon>Dimargaritaceae</taxon>
        <taxon>Dimargaris</taxon>
    </lineage>
</organism>
<feature type="compositionally biased region" description="Basic and acidic residues" evidence="1">
    <location>
        <begin position="175"/>
        <end position="196"/>
    </location>
</feature>
<sequence length="639" mass="69991">MRTGIYAVALATLGLLLPVTTADATATGNASPADTFTEQLLIHPLNADKFLSHFDFTVTAPLALTADHPEQHYRLFPRLIGQIVQRYGIREFHLTFGQGHWDYERWGYPVEPSTPPSLELWARLVPSEDIETRWNGFTNALSGLFCASINFIDQTTLVEPRLSFRSAPSPPSAAHADKHNDEPKSDHDNARNHHGDGAGATTVLRHALLAKENVCTENLTPWTKLLPCQTKAGLTTLLNSYQLYDTDYHSMGIHVTLDCAASATCHPEAHVTLRQTLSVVFDRVRLGLDTGTPDILDTLFKRSLRSACPLATSSQLAVVVPHASPWQLTVGPSYWAKAPLPQYGIAVFDLQALLSKQQNQQQQALSSLTVPLQQSDSLLPPTTAHLPAGVTVHRHITGQGMERGGLLVHLFNRLDHAVSTVYMDALPWYLNVHLHTLRIQRHTLATTPANAVSDLASHPFSPTTTLFQPSQDHGRPTVLELQLEIPAQSLLTLSLNFDKMFLKYTEHPPDANRGFNVGSAVLTASLPPLSTNSASRGTDGPASSSQVLTSCDYRTLLASLLTSSVSPMPNRSVMFAKPSAQPCLTRVYSEPFLVNLPTPDFSMPYNVIAFTCTVLAFFFGSMFNALTRGYVVLGRDTNA</sequence>
<dbReference type="PANTHER" id="PTHR12959:SF11">
    <property type="entry name" value="GPI TRANSAMIDASE COMPONENT PIG-T"/>
    <property type="match status" value="1"/>
</dbReference>
<keyword evidence="3" id="KW-0732">Signal</keyword>
<dbReference type="PANTHER" id="PTHR12959">
    <property type="entry name" value="GPI TRANSAMIDASE COMPONENT PIG-T-RELATED"/>
    <property type="match status" value="1"/>
</dbReference>
<evidence type="ECO:0000313" key="4">
    <source>
        <dbReference type="EMBL" id="KAJ1983756.1"/>
    </source>
</evidence>
<evidence type="ECO:0000256" key="2">
    <source>
        <dbReference type="SAM" id="Phobius"/>
    </source>
</evidence>
<keyword evidence="5" id="KW-1185">Reference proteome</keyword>
<evidence type="ECO:0000313" key="5">
    <source>
        <dbReference type="Proteomes" id="UP001151582"/>
    </source>
</evidence>
<comment type="caution">
    <text evidence="4">The sequence shown here is derived from an EMBL/GenBank/DDBJ whole genome shotgun (WGS) entry which is preliminary data.</text>
</comment>
<reference evidence="4" key="1">
    <citation type="submission" date="2022-07" db="EMBL/GenBank/DDBJ databases">
        <title>Phylogenomic reconstructions and comparative analyses of Kickxellomycotina fungi.</title>
        <authorList>
            <person name="Reynolds N.K."/>
            <person name="Stajich J.E."/>
            <person name="Barry K."/>
            <person name="Grigoriev I.V."/>
            <person name="Crous P."/>
            <person name="Smith M.E."/>
        </authorList>
    </citation>
    <scope>NUCLEOTIDE SEQUENCE</scope>
    <source>
        <strain evidence="4">RSA 567</strain>
    </source>
</reference>
<proteinExistence type="predicted"/>
<feature type="signal peptide" evidence="3">
    <location>
        <begin position="1"/>
        <end position="22"/>
    </location>
</feature>
<name>A0A9W8BBG1_9FUNG</name>
<feature type="region of interest" description="Disordered" evidence="1">
    <location>
        <begin position="163"/>
        <end position="197"/>
    </location>
</feature>
<dbReference type="AlphaFoldDB" id="A0A9W8BBG1"/>
<dbReference type="GO" id="GO:0042765">
    <property type="term" value="C:GPI-anchor transamidase complex"/>
    <property type="evidence" value="ECO:0007669"/>
    <property type="project" value="InterPro"/>
</dbReference>
<dbReference type="OrthoDB" id="331263at2759"/>
<dbReference type="Proteomes" id="UP001151582">
    <property type="component" value="Unassembled WGS sequence"/>
</dbReference>